<dbReference type="Gene3D" id="3.30.9.10">
    <property type="entry name" value="D-Amino Acid Oxidase, subunit A, domain 2"/>
    <property type="match status" value="1"/>
</dbReference>
<organism evidence="3 4">
    <name type="scientific">Microvirga puerhi</name>
    <dbReference type="NCBI Taxonomy" id="2876078"/>
    <lineage>
        <taxon>Bacteria</taxon>
        <taxon>Pseudomonadati</taxon>
        <taxon>Pseudomonadota</taxon>
        <taxon>Alphaproteobacteria</taxon>
        <taxon>Hyphomicrobiales</taxon>
        <taxon>Methylobacteriaceae</taxon>
        <taxon>Microvirga</taxon>
    </lineage>
</organism>
<comment type="caution">
    <text evidence="3">The sequence shown here is derived from an EMBL/GenBank/DDBJ whole genome shotgun (WGS) entry which is preliminary data.</text>
</comment>
<feature type="domain" description="FAD dependent oxidoreductase" evidence="2">
    <location>
        <begin position="30"/>
        <end position="381"/>
    </location>
</feature>
<evidence type="ECO:0000259" key="2">
    <source>
        <dbReference type="Pfam" id="PF01266"/>
    </source>
</evidence>
<dbReference type="Gene3D" id="3.50.50.60">
    <property type="entry name" value="FAD/NAD(P)-binding domain"/>
    <property type="match status" value="1"/>
</dbReference>
<dbReference type="RefSeq" id="WP_224315404.1">
    <property type="nucleotide sequence ID" value="NZ_JAIRBM010000020.1"/>
</dbReference>
<dbReference type="SUPFAM" id="SSF51971">
    <property type="entry name" value="Nucleotide-binding domain"/>
    <property type="match status" value="1"/>
</dbReference>
<sequence length="429" mass="46961">MSSSYIDNYYSRTLATDEIYPVAEGKIRVDICIVGGGLAGLTAALHLARSGRSVALVEAHRVAWGASGRNGGFVSAGYATGLSRIERSVGPHQARELFHLSMEGVEIIRRKILDLGITEAQPSPGIVKAVRYNSRGALKVNHDKQAHAFGLKLRYVPKDEMAALFASSKYHEGIFDEDAFHFHPLNYARGLARAATGHGARIFENSTVVAVDIEGARKYIRTPRSEIEAEQVLFTTGGYTGEVMPALRKAYLPIATYVLLTEAAPDLVRGAIRTSAAILDDRRAGDYYRLVDNGSRILWGGRITTRTSDPRNIATLLRREMVGTYPQLSTLKVDIAWSGLMSYARHLMPQIGQFKPGVWYCTAFGGHGMNTTAIGGTVVAEGMARESDRYRLFAPFGLAWNGGIFGKAAAQLTYWSYQAADAMREARTF</sequence>
<name>A0ABS7VSX6_9HYPH</name>
<dbReference type="InterPro" id="IPR036188">
    <property type="entry name" value="FAD/NAD-bd_sf"/>
</dbReference>
<reference evidence="3 4" key="1">
    <citation type="submission" date="2021-09" db="EMBL/GenBank/DDBJ databases">
        <title>The complete genome sequence of a new microorganism.</title>
        <authorList>
            <person name="Zi Z."/>
        </authorList>
    </citation>
    <scope>NUCLEOTIDE SEQUENCE [LARGE SCALE GENOMIC DNA]</scope>
    <source>
        <strain evidence="3 4">WGZ8</strain>
    </source>
</reference>
<evidence type="ECO:0000313" key="4">
    <source>
        <dbReference type="Proteomes" id="UP000704176"/>
    </source>
</evidence>
<dbReference type="EMBL" id="JAIRBM010000020">
    <property type="protein sequence ID" value="MBZ6078656.1"/>
    <property type="molecule type" value="Genomic_DNA"/>
</dbReference>
<keyword evidence="4" id="KW-1185">Reference proteome</keyword>
<evidence type="ECO:0000256" key="1">
    <source>
        <dbReference type="ARBA" id="ARBA00023002"/>
    </source>
</evidence>
<dbReference type="PANTHER" id="PTHR13847:SF281">
    <property type="entry name" value="FAD DEPENDENT OXIDOREDUCTASE DOMAIN-CONTAINING PROTEIN"/>
    <property type="match status" value="1"/>
</dbReference>
<proteinExistence type="predicted"/>
<evidence type="ECO:0000313" key="3">
    <source>
        <dbReference type="EMBL" id="MBZ6078656.1"/>
    </source>
</evidence>
<dbReference type="PANTHER" id="PTHR13847">
    <property type="entry name" value="SARCOSINE DEHYDROGENASE-RELATED"/>
    <property type="match status" value="1"/>
</dbReference>
<keyword evidence="1" id="KW-0560">Oxidoreductase</keyword>
<accession>A0ABS7VSX6</accession>
<dbReference type="Proteomes" id="UP000704176">
    <property type="component" value="Unassembled WGS sequence"/>
</dbReference>
<dbReference type="Pfam" id="PF01266">
    <property type="entry name" value="DAO"/>
    <property type="match status" value="1"/>
</dbReference>
<gene>
    <name evidence="3" type="ORF">K9B37_20555</name>
</gene>
<dbReference type="InterPro" id="IPR006076">
    <property type="entry name" value="FAD-dep_OxRdtase"/>
</dbReference>
<protein>
    <submittedName>
        <fullName evidence="3">FAD-binding oxidoreductase</fullName>
    </submittedName>
</protein>